<evidence type="ECO:0000256" key="3">
    <source>
        <dbReference type="ARBA" id="ARBA00012387"/>
    </source>
</evidence>
<evidence type="ECO:0000256" key="7">
    <source>
        <dbReference type="ARBA" id="ARBA00023134"/>
    </source>
</evidence>
<dbReference type="AlphaFoldDB" id="A0A6P8I3R2"/>
<keyword evidence="10" id="KW-1185">Reference proteome</keyword>
<dbReference type="InterPro" id="IPR029044">
    <property type="entry name" value="Nucleotide-diphossugar_trans"/>
</dbReference>
<dbReference type="InterPro" id="IPR050486">
    <property type="entry name" value="Mannose-1P_guanyltransferase"/>
</dbReference>
<dbReference type="SUPFAM" id="SSF53448">
    <property type="entry name" value="Nucleotide-diphospho-sugar transferases"/>
    <property type="match status" value="1"/>
</dbReference>
<name>A0A6P8I3R2_ACTTE</name>
<dbReference type="FunCoup" id="A0A6P8I3R2">
    <property type="interactions" value="802"/>
</dbReference>
<comment type="similarity">
    <text evidence="2">Belongs to the transferase hexapeptide repeat family.</text>
</comment>
<evidence type="ECO:0000256" key="6">
    <source>
        <dbReference type="ARBA" id="ARBA00022741"/>
    </source>
</evidence>
<dbReference type="GO" id="GO:0005525">
    <property type="term" value="F:GTP binding"/>
    <property type="evidence" value="ECO:0007669"/>
    <property type="project" value="UniProtKB-KW"/>
</dbReference>
<dbReference type="GO" id="GO:0009298">
    <property type="term" value="P:GDP-mannose biosynthetic process"/>
    <property type="evidence" value="ECO:0007669"/>
    <property type="project" value="UniProtKB-UniPathway"/>
</dbReference>
<proteinExistence type="inferred from homology"/>
<dbReference type="CDD" id="cd06425">
    <property type="entry name" value="M1P_guanylylT_B_like_N"/>
    <property type="match status" value="1"/>
</dbReference>
<dbReference type="InParanoid" id="A0A6P8I3R2"/>
<evidence type="ECO:0000259" key="8">
    <source>
        <dbReference type="Pfam" id="PF00483"/>
    </source>
</evidence>
<feature type="domain" description="Nucleotidyl transferase" evidence="8">
    <location>
        <begin position="2"/>
        <end position="233"/>
    </location>
</feature>
<dbReference type="InterPro" id="IPR056729">
    <property type="entry name" value="GMPPB_C"/>
</dbReference>
<dbReference type="RefSeq" id="XP_031562498.1">
    <property type="nucleotide sequence ID" value="XM_031706638.1"/>
</dbReference>
<keyword evidence="6" id="KW-0547">Nucleotide-binding</keyword>
<feature type="domain" description="Mannose-1-phosphate guanyltransferase C-terminal" evidence="9">
    <location>
        <begin position="250"/>
        <end position="359"/>
    </location>
</feature>
<dbReference type="PANTHER" id="PTHR22572">
    <property type="entry name" value="SUGAR-1-PHOSPHATE GUANYL TRANSFERASE"/>
    <property type="match status" value="1"/>
</dbReference>
<accession>A0A6P8I3R2</accession>
<dbReference type="GeneID" id="116298247"/>
<dbReference type="UniPathway" id="UPA00126">
    <property type="reaction ID" value="UER00930"/>
</dbReference>
<dbReference type="KEGG" id="aten:116298247"/>
<dbReference type="EC" id="2.7.7.13" evidence="3"/>
<dbReference type="Gene3D" id="2.160.10.10">
    <property type="entry name" value="Hexapeptide repeat proteins"/>
    <property type="match status" value="1"/>
</dbReference>
<reference evidence="11" key="1">
    <citation type="submission" date="2025-08" db="UniProtKB">
        <authorList>
            <consortium name="RefSeq"/>
        </authorList>
    </citation>
    <scope>IDENTIFICATION</scope>
</reference>
<comment type="pathway">
    <text evidence="1">Nucleotide-sugar biosynthesis; GDP-alpha-D-mannose biosynthesis; GDP-alpha-D-mannose from alpha-D-mannose 1-phosphate (GTP route): step 1/1.</text>
</comment>
<keyword evidence="7" id="KW-0342">GTP-binding</keyword>
<dbReference type="InterPro" id="IPR045233">
    <property type="entry name" value="GMPPB_N"/>
</dbReference>
<dbReference type="InterPro" id="IPR005835">
    <property type="entry name" value="NTP_transferase_dom"/>
</dbReference>
<dbReference type="FunFam" id="3.90.550.10:FF:000013">
    <property type="entry name" value="mannose-1-phosphate guanyltransferase beta"/>
    <property type="match status" value="1"/>
</dbReference>
<dbReference type="FunFam" id="2.160.10.10:FF:000018">
    <property type="entry name" value="Mannose-1-phosphate guanyltransferase beta"/>
    <property type="match status" value="1"/>
</dbReference>
<dbReference type="Pfam" id="PF00483">
    <property type="entry name" value="NTP_transferase"/>
    <property type="match status" value="1"/>
</dbReference>
<protein>
    <recommendedName>
        <fullName evidence="3">mannose-1-phosphate guanylyltransferase</fullName>
        <ecNumber evidence="3">2.7.7.13</ecNumber>
    </recommendedName>
</protein>
<keyword evidence="4" id="KW-0808">Transferase</keyword>
<evidence type="ECO:0000256" key="2">
    <source>
        <dbReference type="ARBA" id="ARBA00007274"/>
    </source>
</evidence>
<evidence type="ECO:0000256" key="5">
    <source>
        <dbReference type="ARBA" id="ARBA00022695"/>
    </source>
</evidence>
<organism evidence="10 11">
    <name type="scientific">Actinia tenebrosa</name>
    <name type="common">Australian red waratah sea anemone</name>
    <dbReference type="NCBI Taxonomy" id="6105"/>
    <lineage>
        <taxon>Eukaryota</taxon>
        <taxon>Metazoa</taxon>
        <taxon>Cnidaria</taxon>
        <taxon>Anthozoa</taxon>
        <taxon>Hexacorallia</taxon>
        <taxon>Actiniaria</taxon>
        <taxon>Actiniidae</taxon>
        <taxon>Actinia</taxon>
    </lineage>
</organism>
<dbReference type="Proteomes" id="UP000515163">
    <property type="component" value="Unplaced"/>
</dbReference>
<evidence type="ECO:0000259" key="9">
    <source>
        <dbReference type="Pfam" id="PF25087"/>
    </source>
</evidence>
<dbReference type="OrthoDB" id="1733332at2759"/>
<evidence type="ECO:0000256" key="4">
    <source>
        <dbReference type="ARBA" id="ARBA00022679"/>
    </source>
</evidence>
<keyword evidence="5" id="KW-0548">Nucleotidyltransferase</keyword>
<evidence type="ECO:0000313" key="10">
    <source>
        <dbReference type="Proteomes" id="UP000515163"/>
    </source>
</evidence>
<dbReference type="GO" id="GO:0004475">
    <property type="term" value="F:mannose-1-phosphate guanylyltransferase (GTP) activity"/>
    <property type="evidence" value="ECO:0007669"/>
    <property type="project" value="UniProtKB-EC"/>
</dbReference>
<evidence type="ECO:0000313" key="11">
    <source>
        <dbReference type="RefSeq" id="XP_031562498.1"/>
    </source>
</evidence>
<evidence type="ECO:0000256" key="1">
    <source>
        <dbReference type="ARBA" id="ARBA00004823"/>
    </source>
</evidence>
<dbReference type="Gene3D" id="3.90.550.10">
    <property type="entry name" value="Spore Coat Polysaccharide Biosynthesis Protein SpsA, Chain A"/>
    <property type="match status" value="1"/>
</dbReference>
<gene>
    <name evidence="11" type="primary">LOC116298247</name>
</gene>
<dbReference type="Pfam" id="PF25087">
    <property type="entry name" value="GMPPB_C"/>
    <property type="match status" value="1"/>
</dbReference>
<sequence length="360" mass="40202">MKALILVGGYGTRLRPLTLSRPKPLVEFCNKPMLMHQVEALVQAGVTHIILAVSYRAELLEKEMKEQEERLGIKITISQEKEPLGTAGPLALAHDYLTTDSEPFFVLNSDVICDFPFKEMVKFHKDHGKEGTIVVTKVEEPSKYGVVVYDAKTGQIEKFVEKPQVYVSNKINAGLYIFSPKILNRIELKPTSIEKEVFPFMANDGHLFAFDLKGFWMDVGQPKDFLTGMCMYLNSLRHKFPEKLHEGNGIVGNVLVDPTSKIGERCRIGPNVVIGPGVVIQDGACLSRCVILRDAVIKSHSWIQSSIIGWKSEVGQWVRMEGISVLGEDVIVKDELYINGGRILPHKSISNSSPDPQIIM</sequence>